<organism evidence="3 4">
    <name type="scientific">Candidatus Iainarchaeum sp</name>
    <dbReference type="NCBI Taxonomy" id="3101447"/>
    <lineage>
        <taxon>Archaea</taxon>
        <taxon>Candidatus Iainarchaeota</taxon>
        <taxon>Candidatus Iainarchaeia</taxon>
        <taxon>Candidatus Iainarchaeales</taxon>
        <taxon>Candidatus Iainarchaeaceae</taxon>
        <taxon>Candidatus Iainarchaeum</taxon>
    </lineage>
</organism>
<comment type="caution">
    <text evidence="3">The sequence shown here is derived from an EMBL/GenBank/DDBJ whole genome shotgun (WGS) entry which is preliminary data.</text>
</comment>
<accession>A0A8T4L2K3</accession>
<dbReference type="EMBL" id="JAGVWD010000021">
    <property type="protein sequence ID" value="MBS3057316.1"/>
    <property type="molecule type" value="Genomic_DNA"/>
</dbReference>
<feature type="transmembrane region" description="Helical" evidence="1">
    <location>
        <begin position="257"/>
        <end position="279"/>
    </location>
</feature>
<keyword evidence="1" id="KW-1133">Transmembrane helix</keyword>
<feature type="transmembrane region" description="Helical" evidence="1">
    <location>
        <begin position="24"/>
        <end position="47"/>
    </location>
</feature>
<proteinExistence type="predicted"/>
<evidence type="ECO:0000259" key="2">
    <source>
        <dbReference type="SMART" id="SM00014"/>
    </source>
</evidence>
<dbReference type="SUPFAM" id="SSF48317">
    <property type="entry name" value="Acid phosphatase/Vanadium-dependent haloperoxidase"/>
    <property type="match status" value="1"/>
</dbReference>
<reference evidence="3" key="2">
    <citation type="submission" date="2021-05" db="EMBL/GenBank/DDBJ databases">
        <title>Protein family content uncovers lineage relationships and bacterial pathway maintenance mechanisms in DPANN archaea.</title>
        <authorList>
            <person name="Castelle C.J."/>
            <person name="Meheust R."/>
            <person name="Jaffe A.L."/>
            <person name="Seitz K."/>
            <person name="Gong X."/>
            <person name="Baker B.J."/>
            <person name="Banfield J.F."/>
        </authorList>
    </citation>
    <scope>NUCLEOTIDE SEQUENCE</scope>
    <source>
        <strain evidence="3">RIFCSPHIGHO2_01_FULL_AR10_44_11</strain>
    </source>
</reference>
<dbReference type="InterPro" id="IPR000326">
    <property type="entry name" value="PAP2/HPO"/>
</dbReference>
<feature type="transmembrane region" description="Helical" evidence="1">
    <location>
        <begin position="54"/>
        <end position="74"/>
    </location>
</feature>
<dbReference type="InterPro" id="IPR036938">
    <property type="entry name" value="PAP2/HPO_sf"/>
</dbReference>
<dbReference type="SMART" id="SM00014">
    <property type="entry name" value="acidPPc"/>
    <property type="match status" value="1"/>
</dbReference>
<feature type="transmembrane region" description="Helical" evidence="1">
    <location>
        <begin position="146"/>
        <end position="163"/>
    </location>
</feature>
<dbReference type="Pfam" id="PF01569">
    <property type="entry name" value="PAP2"/>
    <property type="match status" value="1"/>
</dbReference>
<feature type="transmembrane region" description="Helical" evidence="1">
    <location>
        <begin position="183"/>
        <end position="211"/>
    </location>
</feature>
<name>A0A8T4L2K3_9ARCH</name>
<evidence type="ECO:0000256" key="1">
    <source>
        <dbReference type="SAM" id="Phobius"/>
    </source>
</evidence>
<dbReference type="PANTHER" id="PTHR14969">
    <property type="entry name" value="SPHINGOSINE-1-PHOSPHATE PHOSPHOHYDROLASE"/>
    <property type="match status" value="1"/>
</dbReference>
<evidence type="ECO:0000313" key="3">
    <source>
        <dbReference type="EMBL" id="MBS3057316.1"/>
    </source>
</evidence>
<protein>
    <submittedName>
        <fullName evidence="3">Phosphatase PAP2 family protein</fullName>
    </submittedName>
</protein>
<feature type="transmembrane region" description="Helical" evidence="1">
    <location>
        <begin position="94"/>
        <end position="112"/>
    </location>
</feature>
<dbReference type="PANTHER" id="PTHR14969:SF13">
    <property type="entry name" value="AT30094P"/>
    <property type="match status" value="1"/>
</dbReference>
<feature type="domain" description="Phosphatidic acid phosphatase type 2/haloperoxidase" evidence="2">
    <location>
        <begin position="55"/>
        <end position="161"/>
    </location>
</feature>
<gene>
    <name evidence="3" type="ORF">J4415_01675</name>
</gene>
<dbReference type="AlphaFoldDB" id="A0A8T4L2K3"/>
<keyword evidence="1" id="KW-0812">Transmembrane</keyword>
<reference evidence="3" key="1">
    <citation type="submission" date="2021-03" db="EMBL/GenBank/DDBJ databases">
        <authorList>
            <person name="Jaffe A."/>
        </authorList>
    </citation>
    <scope>NUCLEOTIDE SEQUENCE</scope>
    <source>
        <strain evidence="3">RIFCSPHIGHO2_01_FULL_AR10_44_11</strain>
    </source>
</reference>
<dbReference type="Proteomes" id="UP000677687">
    <property type="component" value="Unassembled WGS sequence"/>
</dbReference>
<dbReference type="Gene3D" id="1.20.144.10">
    <property type="entry name" value="Phosphatidic acid phosphatase type 2/haloperoxidase"/>
    <property type="match status" value="1"/>
</dbReference>
<keyword evidence="1" id="KW-0472">Membrane</keyword>
<feature type="transmembrane region" description="Helical" evidence="1">
    <location>
        <begin position="231"/>
        <end position="250"/>
    </location>
</feature>
<sequence length="286" mass="32022">MALIEFNYAVLKLVQSFSSAPLDALMQIITFFGNPIFWILIAAFLYWRGRENESFYFMNLLAFSAAVVGILKPLFGIARPDKHIFRVISSDWGFSFPSGHSTLIASVCTYAGRFARSKTTITLLAVLALAVAFSRMYLGVHFLTDVIAGLIIGFVIGESNFFMRRKLEHSSYQLTKLGDELAFVAVIFLGLVIALFFAVPALSGALIGFYAGFFLLKEKQFGGQLRRTSNSALKLAVGYAVVALLALPYFMKFELSWAAEFALFLIAGFWVSFILPYLWDRFCRFV</sequence>
<evidence type="ECO:0000313" key="4">
    <source>
        <dbReference type="Proteomes" id="UP000677687"/>
    </source>
</evidence>